<protein>
    <submittedName>
        <fullName evidence="2">Uncharacterized protein</fullName>
    </submittedName>
</protein>
<dbReference type="InterPro" id="IPR018114">
    <property type="entry name" value="TRYPSIN_HIS"/>
</dbReference>
<dbReference type="PANTHER" id="PTHR24252:SF7">
    <property type="entry name" value="HYALIN"/>
    <property type="match status" value="1"/>
</dbReference>
<keyword evidence="1" id="KW-1015">Disulfide bond</keyword>
<name>A0A7R8ZT68_9CRUS</name>
<dbReference type="InterPro" id="IPR009003">
    <property type="entry name" value="Peptidase_S1_PA"/>
</dbReference>
<dbReference type="EMBL" id="OB663020">
    <property type="protein sequence ID" value="CAD7230866.1"/>
    <property type="molecule type" value="Genomic_DNA"/>
</dbReference>
<dbReference type="InterPro" id="IPR001254">
    <property type="entry name" value="Trypsin_dom"/>
</dbReference>
<dbReference type="GO" id="GO:0004252">
    <property type="term" value="F:serine-type endopeptidase activity"/>
    <property type="evidence" value="ECO:0007669"/>
    <property type="project" value="InterPro"/>
</dbReference>
<dbReference type="GO" id="GO:0006508">
    <property type="term" value="P:proteolysis"/>
    <property type="evidence" value="ECO:0007669"/>
    <property type="project" value="InterPro"/>
</dbReference>
<feature type="non-terminal residue" evidence="2">
    <location>
        <position position="173"/>
    </location>
</feature>
<reference evidence="2" key="1">
    <citation type="submission" date="2020-11" db="EMBL/GenBank/DDBJ databases">
        <authorList>
            <person name="Tran Van P."/>
        </authorList>
    </citation>
    <scope>NUCLEOTIDE SEQUENCE</scope>
</reference>
<gene>
    <name evidence="2" type="ORF">CTOB1V02_LOCUS8722</name>
</gene>
<dbReference type="PROSITE" id="PS00134">
    <property type="entry name" value="TRYPSIN_HIS"/>
    <property type="match status" value="1"/>
</dbReference>
<dbReference type="OrthoDB" id="5597713at2759"/>
<evidence type="ECO:0000256" key="1">
    <source>
        <dbReference type="ARBA" id="ARBA00023157"/>
    </source>
</evidence>
<organism evidence="2">
    <name type="scientific">Cyprideis torosa</name>
    <dbReference type="NCBI Taxonomy" id="163714"/>
    <lineage>
        <taxon>Eukaryota</taxon>
        <taxon>Metazoa</taxon>
        <taxon>Ecdysozoa</taxon>
        <taxon>Arthropoda</taxon>
        <taxon>Crustacea</taxon>
        <taxon>Oligostraca</taxon>
        <taxon>Ostracoda</taxon>
        <taxon>Podocopa</taxon>
        <taxon>Podocopida</taxon>
        <taxon>Cytherocopina</taxon>
        <taxon>Cytheroidea</taxon>
        <taxon>Cytherideidae</taxon>
        <taxon>Cyprideis</taxon>
    </lineage>
</organism>
<sequence>KNPFGQNGSQEQQKEGAGWLLYGQRGEAANVMASLRITTGGLMAPDAFSVEVYVWGSSLDSRSRLKLESRVEGSAFVRSRIRYFRRLVRFQDTMVFLVSLVLLLGGLTDAAPEFPRQFPHQVSLRYTRNRRHFCGGSIIHKDWVVTAAHCIEGMTKYDIQLKNGHENGTFNAM</sequence>
<dbReference type="AlphaFoldDB" id="A0A7R8ZT68"/>
<dbReference type="InterPro" id="IPR043504">
    <property type="entry name" value="Peptidase_S1_PA_chymotrypsin"/>
</dbReference>
<feature type="non-terminal residue" evidence="2">
    <location>
        <position position="1"/>
    </location>
</feature>
<accession>A0A7R8ZT68</accession>
<evidence type="ECO:0000313" key="2">
    <source>
        <dbReference type="EMBL" id="CAD7230866.1"/>
    </source>
</evidence>
<dbReference type="PANTHER" id="PTHR24252">
    <property type="entry name" value="ACROSIN-RELATED"/>
    <property type="match status" value="1"/>
</dbReference>
<dbReference type="Pfam" id="PF00089">
    <property type="entry name" value="Trypsin"/>
    <property type="match status" value="1"/>
</dbReference>
<dbReference type="SUPFAM" id="SSF50494">
    <property type="entry name" value="Trypsin-like serine proteases"/>
    <property type="match status" value="1"/>
</dbReference>
<proteinExistence type="predicted"/>
<dbReference type="Gene3D" id="2.40.10.10">
    <property type="entry name" value="Trypsin-like serine proteases"/>
    <property type="match status" value="1"/>
</dbReference>